<feature type="chain" id="PRO_5013325848" evidence="1">
    <location>
        <begin position="22"/>
        <end position="687"/>
    </location>
</feature>
<accession>A0A238Y6P9</accession>
<dbReference type="Proteomes" id="UP000198412">
    <property type="component" value="Unassembled WGS sequence"/>
</dbReference>
<dbReference type="RefSeq" id="WP_089378630.1">
    <property type="nucleotide sequence ID" value="NZ_FZNX01000004.1"/>
</dbReference>
<dbReference type="Gene3D" id="2.40.160.130">
    <property type="entry name" value="Capsule assembly protein Wzi"/>
    <property type="match status" value="1"/>
</dbReference>
<evidence type="ECO:0000313" key="2">
    <source>
        <dbReference type="EMBL" id="SNR66787.1"/>
    </source>
</evidence>
<keyword evidence="1" id="KW-0732">Signal</keyword>
<evidence type="ECO:0000313" key="3">
    <source>
        <dbReference type="Proteomes" id="UP000198412"/>
    </source>
</evidence>
<evidence type="ECO:0000256" key="1">
    <source>
        <dbReference type="SAM" id="SignalP"/>
    </source>
</evidence>
<dbReference type="OrthoDB" id="9808260at2"/>
<dbReference type="AlphaFoldDB" id="A0A238Y6P9"/>
<sequence>MKNLFLSLLLLLFSISMFSQAEKYPVFKNCESEQVSKIASCFKSELKDAVLSEFKIPNNVSEENFKGVIKVLFLVDDSGNFKVLYVNSPYKELKAEVERVFKTLPTITPAKYNNHNIEMQFVFPIAIPLNNNNQIIEEVIVEEVEKVEILKTAVDISTVKNLFPEHRSSLNIPYTHAEYNGYDSYLDQAGNSHTSMKPYVYYDVNQYLDLDKKKNELIKPKSTWFGKKLLNEHMANVSGKDYWFTIDPMVDLQVGRDSKGVNTFNNTRAIQINGGLGKNLNFSTSFYESQGRFAKYYNDYAELIKPDGGNPAIIPGRGIAKSFKSDAYDYPVAEAYLSYTPSSHFNFQFGTGKNFIGDGYRSLFLSDVASPYPYFKINTNFWKIKYTNLWMSLQDVRPELTVDGAYKQKFMAIHYLSWNVTKKLNIGLFESVIWDDANGGSFNANYLNPLIFYTAAEFSRGSRAGNSLIGLSLKYKHKNVSLYSQLLIDEFRFSEVTSSDGWWGNKNGVQIGAKIYNAFNVQNLYLQVEYNSVRPYTYSHDELNYNYGHNNQSLAHLWGANFNETIGIVRYSKNRWYSNAKFVFGQKGFDFYDGSDTFSYGGNVYRDNDDRVSDFGNEVGQGNYAAVFIADLQAGYLVNPATNLKLFGGFTYRNFNPNVPTNTFDKTNTTWISFGLKTDVFNWYFDF</sequence>
<reference evidence="3" key="1">
    <citation type="submission" date="2017-06" db="EMBL/GenBank/DDBJ databases">
        <authorList>
            <person name="Varghese N."/>
            <person name="Submissions S."/>
        </authorList>
    </citation>
    <scope>NUCLEOTIDE SEQUENCE [LARGE SCALE GENOMIC DNA]</scope>
    <source>
        <strain evidence="3">DSM 27993</strain>
    </source>
</reference>
<protein>
    <submittedName>
        <fullName evidence="2">Protein involved in gliding motility RemB</fullName>
    </submittedName>
</protein>
<organism evidence="2 3">
    <name type="scientific">Lutibacter flavus</name>
    <dbReference type="NCBI Taxonomy" id="691689"/>
    <lineage>
        <taxon>Bacteria</taxon>
        <taxon>Pseudomonadati</taxon>
        <taxon>Bacteroidota</taxon>
        <taxon>Flavobacteriia</taxon>
        <taxon>Flavobacteriales</taxon>
        <taxon>Flavobacteriaceae</taxon>
        <taxon>Lutibacter</taxon>
    </lineage>
</organism>
<feature type="signal peptide" evidence="1">
    <location>
        <begin position="1"/>
        <end position="21"/>
    </location>
</feature>
<name>A0A238Y6P9_9FLAO</name>
<keyword evidence="3" id="KW-1185">Reference proteome</keyword>
<gene>
    <name evidence="2" type="ORF">SAMN04488111_2331</name>
</gene>
<proteinExistence type="predicted"/>
<dbReference type="EMBL" id="FZNX01000004">
    <property type="protein sequence ID" value="SNR66787.1"/>
    <property type="molecule type" value="Genomic_DNA"/>
</dbReference>
<dbReference type="InterPro" id="IPR038636">
    <property type="entry name" value="Wzi_sf"/>
</dbReference>